<evidence type="ECO:0000313" key="2">
    <source>
        <dbReference type="EMBL" id="CUS45890.1"/>
    </source>
</evidence>
<feature type="region of interest" description="Disordered" evidence="1">
    <location>
        <begin position="1"/>
        <end position="102"/>
    </location>
</feature>
<dbReference type="EMBL" id="CZQE01000311">
    <property type="protein sequence ID" value="CUS45890.1"/>
    <property type="molecule type" value="Genomic_DNA"/>
</dbReference>
<feature type="compositionally biased region" description="Basic and acidic residues" evidence="1">
    <location>
        <begin position="27"/>
        <end position="36"/>
    </location>
</feature>
<organism evidence="2">
    <name type="scientific">hydrothermal vent metagenome</name>
    <dbReference type="NCBI Taxonomy" id="652676"/>
    <lineage>
        <taxon>unclassified sequences</taxon>
        <taxon>metagenomes</taxon>
        <taxon>ecological metagenomes</taxon>
    </lineage>
</organism>
<reference evidence="2" key="1">
    <citation type="submission" date="2015-10" db="EMBL/GenBank/DDBJ databases">
        <authorList>
            <person name="Gilbert D.G."/>
        </authorList>
    </citation>
    <scope>NUCLEOTIDE SEQUENCE</scope>
</reference>
<proteinExistence type="predicted"/>
<name>A0A160TKW8_9ZZZZ</name>
<evidence type="ECO:0000256" key="1">
    <source>
        <dbReference type="SAM" id="MobiDB-lite"/>
    </source>
</evidence>
<dbReference type="AlphaFoldDB" id="A0A160TKW8"/>
<protein>
    <submittedName>
        <fullName evidence="2">Uncharacterized protein</fullName>
    </submittedName>
</protein>
<feature type="compositionally biased region" description="Basic and acidic residues" evidence="1">
    <location>
        <begin position="1"/>
        <end position="19"/>
    </location>
</feature>
<feature type="compositionally biased region" description="Basic and acidic residues" evidence="1">
    <location>
        <begin position="45"/>
        <end position="59"/>
    </location>
</feature>
<accession>A0A160TKW8</accession>
<feature type="compositionally biased region" description="Basic and acidic residues" evidence="1">
    <location>
        <begin position="93"/>
        <end position="102"/>
    </location>
</feature>
<sequence length="102" mass="11033">MTEDRTTIDQKTPDSRDVAAGDPEENEAIHHPRQEAGQDASIAARLERDPESKEARLDAALDESMDASDPPSSTQPVHNHAPPASSGYDADEEARLKEEKAG</sequence>
<gene>
    <name evidence="2" type="ORF">MGWOODY_Smn713</name>
</gene>